<comment type="caution">
    <text evidence="2">The sequence shown here is derived from an EMBL/GenBank/DDBJ whole genome shotgun (WGS) entry which is preliminary data.</text>
</comment>
<evidence type="ECO:0008006" key="4">
    <source>
        <dbReference type="Google" id="ProtNLM"/>
    </source>
</evidence>
<keyword evidence="3" id="KW-1185">Reference proteome</keyword>
<accession>A0ABM8XG89</accession>
<evidence type="ECO:0000313" key="3">
    <source>
        <dbReference type="Proteomes" id="UP000721236"/>
    </source>
</evidence>
<dbReference type="Proteomes" id="UP000721236">
    <property type="component" value="Unassembled WGS sequence"/>
</dbReference>
<dbReference type="EMBL" id="CAJZAH010000004">
    <property type="protein sequence ID" value="CAG9179144.1"/>
    <property type="molecule type" value="Genomic_DNA"/>
</dbReference>
<sequence length="164" mass="17904">MTTNTKAAVDDIAIQLSRLSHQASLCADALDTAAARATDPQLRALLAHRASMQRCAASELAYRAGPQATAAAATRGRAVRRAEVSPSTDEWQLLQDASHQAARAVAGYAVMLRAELTDPALRPLLVRYYESSFELQRVLEQRARDVPRPPPLAAPRRRLRQPSP</sequence>
<feature type="compositionally biased region" description="Basic residues" evidence="1">
    <location>
        <begin position="155"/>
        <end position="164"/>
    </location>
</feature>
<gene>
    <name evidence="2" type="ORF">LMG21510_03698</name>
</gene>
<evidence type="ECO:0000313" key="2">
    <source>
        <dbReference type="EMBL" id="CAG9179144.1"/>
    </source>
</evidence>
<reference evidence="2 3" key="1">
    <citation type="submission" date="2021-08" db="EMBL/GenBank/DDBJ databases">
        <authorList>
            <person name="Peeters C."/>
        </authorList>
    </citation>
    <scope>NUCLEOTIDE SEQUENCE [LARGE SCALE GENOMIC DNA]</scope>
    <source>
        <strain evidence="2 3">LMG 21510</strain>
    </source>
</reference>
<dbReference type="RefSeq" id="WP_224043290.1">
    <property type="nucleotide sequence ID" value="NZ_CAJZAH010000004.1"/>
</dbReference>
<proteinExistence type="predicted"/>
<protein>
    <recommendedName>
        <fullName evidence="4">DUF2383 domain-containing protein</fullName>
    </recommendedName>
</protein>
<name>A0ABM8XG89_9BURK</name>
<feature type="region of interest" description="Disordered" evidence="1">
    <location>
        <begin position="140"/>
        <end position="164"/>
    </location>
</feature>
<organism evidence="2 3">
    <name type="scientific">Cupriavidus respiraculi</name>
    <dbReference type="NCBI Taxonomy" id="195930"/>
    <lineage>
        <taxon>Bacteria</taxon>
        <taxon>Pseudomonadati</taxon>
        <taxon>Pseudomonadota</taxon>
        <taxon>Betaproteobacteria</taxon>
        <taxon>Burkholderiales</taxon>
        <taxon>Burkholderiaceae</taxon>
        <taxon>Cupriavidus</taxon>
    </lineage>
</organism>
<evidence type="ECO:0000256" key="1">
    <source>
        <dbReference type="SAM" id="MobiDB-lite"/>
    </source>
</evidence>